<dbReference type="GO" id="GO:0030288">
    <property type="term" value="C:outer membrane-bounded periplasmic space"/>
    <property type="evidence" value="ECO:0007669"/>
    <property type="project" value="UniProtKB-ARBA"/>
</dbReference>
<comment type="caution">
    <text evidence="5">The sequence shown here is derived from an EMBL/GenBank/DDBJ whole genome shotgun (WGS) entry which is preliminary data.</text>
</comment>
<dbReference type="GO" id="GO:1904680">
    <property type="term" value="F:peptide transmembrane transporter activity"/>
    <property type="evidence" value="ECO:0007669"/>
    <property type="project" value="TreeGrafter"/>
</dbReference>
<accession>A0A370L5I8</accession>
<dbReference type="InterPro" id="IPR000914">
    <property type="entry name" value="SBP_5_dom"/>
</dbReference>
<evidence type="ECO:0000259" key="4">
    <source>
        <dbReference type="Pfam" id="PF00496"/>
    </source>
</evidence>
<dbReference type="SUPFAM" id="SSF53850">
    <property type="entry name" value="Periplasmic binding protein-like II"/>
    <property type="match status" value="1"/>
</dbReference>
<organism evidence="5 6">
    <name type="scientific">Bosea caraganae</name>
    <dbReference type="NCBI Taxonomy" id="2763117"/>
    <lineage>
        <taxon>Bacteria</taxon>
        <taxon>Pseudomonadati</taxon>
        <taxon>Pseudomonadota</taxon>
        <taxon>Alphaproteobacteria</taxon>
        <taxon>Hyphomicrobiales</taxon>
        <taxon>Boseaceae</taxon>
        <taxon>Bosea</taxon>
    </lineage>
</organism>
<dbReference type="OrthoDB" id="9803988at2"/>
<dbReference type="Proteomes" id="UP000255207">
    <property type="component" value="Unassembled WGS sequence"/>
</dbReference>
<proteinExistence type="inferred from homology"/>
<dbReference type="GO" id="GO:0043190">
    <property type="term" value="C:ATP-binding cassette (ABC) transporter complex"/>
    <property type="evidence" value="ECO:0007669"/>
    <property type="project" value="InterPro"/>
</dbReference>
<dbReference type="EMBL" id="QQTP01000006">
    <property type="protein sequence ID" value="RDJ24514.1"/>
    <property type="molecule type" value="Genomic_DNA"/>
</dbReference>
<dbReference type="Pfam" id="PF00496">
    <property type="entry name" value="SBP_bac_5"/>
    <property type="match status" value="1"/>
</dbReference>
<dbReference type="PROSITE" id="PS51318">
    <property type="entry name" value="TAT"/>
    <property type="match status" value="1"/>
</dbReference>
<dbReference type="PIRSF" id="PIRSF002741">
    <property type="entry name" value="MppA"/>
    <property type="match status" value="1"/>
</dbReference>
<evidence type="ECO:0000313" key="6">
    <source>
        <dbReference type="Proteomes" id="UP000255207"/>
    </source>
</evidence>
<evidence type="ECO:0000256" key="3">
    <source>
        <dbReference type="ARBA" id="ARBA00022729"/>
    </source>
</evidence>
<comment type="similarity">
    <text evidence="2">Belongs to the bacterial solute-binding protein 5 family.</text>
</comment>
<protein>
    <recommendedName>
        <fullName evidence="4">Solute-binding protein family 5 domain-containing protein</fullName>
    </recommendedName>
</protein>
<dbReference type="Gene3D" id="3.90.76.10">
    <property type="entry name" value="Dipeptide-binding Protein, Domain 1"/>
    <property type="match status" value="1"/>
</dbReference>
<dbReference type="InterPro" id="IPR030678">
    <property type="entry name" value="Peptide/Ni-bd"/>
</dbReference>
<keyword evidence="6" id="KW-1185">Reference proteome</keyword>
<dbReference type="PANTHER" id="PTHR30290">
    <property type="entry name" value="PERIPLASMIC BINDING COMPONENT OF ABC TRANSPORTER"/>
    <property type="match status" value="1"/>
</dbReference>
<evidence type="ECO:0000256" key="1">
    <source>
        <dbReference type="ARBA" id="ARBA00004418"/>
    </source>
</evidence>
<name>A0A370L5I8_9HYPH</name>
<feature type="domain" description="Solute-binding protein family 5" evidence="4">
    <location>
        <begin position="116"/>
        <end position="467"/>
    </location>
</feature>
<dbReference type="AlphaFoldDB" id="A0A370L5I8"/>
<dbReference type="Gene3D" id="3.10.105.10">
    <property type="entry name" value="Dipeptide-binding Protein, Domain 3"/>
    <property type="match status" value="1"/>
</dbReference>
<comment type="subcellular location">
    <subcellularLocation>
        <location evidence="1">Periplasm</location>
    </subcellularLocation>
</comment>
<dbReference type="GO" id="GO:0015833">
    <property type="term" value="P:peptide transport"/>
    <property type="evidence" value="ECO:0007669"/>
    <property type="project" value="TreeGrafter"/>
</dbReference>
<evidence type="ECO:0000313" key="5">
    <source>
        <dbReference type="EMBL" id="RDJ24514.1"/>
    </source>
</evidence>
<reference evidence="6" key="1">
    <citation type="submission" date="2018-07" db="EMBL/GenBank/DDBJ databases">
        <authorList>
            <person name="Safronova V.I."/>
            <person name="Chirak E.R."/>
            <person name="Sazanova A.L."/>
        </authorList>
    </citation>
    <scope>NUCLEOTIDE SEQUENCE [LARGE SCALE GENOMIC DNA]</scope>
    <source>
        <strain evidence="6">RCAM04685</strain>
    </source>
</reference>
<keyword evidence="3" id="KW-0732">Signal</keyword>
<dbReference type="InterPro" id="IPR006311">
    <property type="entry name" value="TAT_signal"/>
</dbReference>
<dbReference type="Gene3D" id="3.40.190.10">
    <property type="entry name" value="Periplasmic binding protein-like II"/>
    <property type="match status" value="1"/>
</dbReference>
<sequence>MGERARMKRSIDGITSHILSSTGQAAPVAMPGLQMEDAMSQISRRTLLATGAGAIALAAAPRARAQARRTVTVASQALPPTMEPMDTPGTTSVWYRTEYNVFEGLLGLDYRNNLAVRGALAERWSQRDARTWEFSLRQGVKFHDGRELTAEDVLVSLGEERLMGPNAPGRSSAKGFLPTFERAEKIDERTVRLITNTDDPVFDRRIAAWGGQIISAAAFRAAPNWQSWAMRPVGTGPYRIAEVRRDYGIKLTAHDEYWGGRPPLAGVNFRAVPEMAARFAGLLAGDWDIATDVTPDAVTEIEGRRGFKVVEAGSNVTRMVILDAKHNPQLRDVRLRRALSLAVDRQLLVDTIWLGKTTIPNGLQSPSYGALYDEKRRAPVFDPDLARKLVQESGYRGEPIALRTTGTYYLAERQTTEALVGMWQAVGVNVQIEMVENYAQWYRRPGSGMYNYSSVMLFPDPLAGMVRNFGPDSALQRTEDSWFNEEFNGLCKGIAGTSDLTERRRMHARMLDILEWEDPPMVLLFMQNMFYGLRADLDWRPYPAHQMDFGPDNMRAG</sequence>
<gene>
    <name evidence="5" type="ORF">DWE98_12530</name>
</gene>
<evidence type="ECO:0000256" key="2">
    <source>
        <dbReference type="ARBA" id="ARBA00005695"/>
    </source>
</evidence>
<dbReference type="PANTHER" id="PTHR30290:SF38">
    <property type="entry name" value="D,D-DIPEPTIDE-BINDING PERIPLASMIC PROTEIN DDPA-RELATED"/>
    <property type="match status" value="1"/>
</dbReference>
<dbReference type="InterPro" id="IPR039424">
    <property type="entry name" value="SBP_5"/>
</dbReference>